<dbReference type="GO" id="GO:0005737">
    <property type="term" value="C:cytoplasm"/>
    <property type="evidence" value="ECO:0007669"/>
    <property type="project" value="TreeGrafter"/>
</dbReference>
<dbReference type="InterPro" id="IPR008477">
    <property type="entry name" value="TNFAIP8-like"/>
</dbReference>
<dbReference type="InterPro" id="IPR038355">
    <property type="entry name" value="TNFAIP8_sf"/>
</dbReference>
<name>A0A8D8VCL0_9HEMI</name>
<dbReference type="GO" id="GO:0042981">
    <property type="term" value="P:regulation of apoptotic process"/>
    <property type="evidence" value="ECO:0007669"/>
    <property type="project" value="InterPro"/>
</dbReference>
<dbReference type="PANTHER" id="PTHR12757:SF1">
    <property type="entry name" value="PROTEIN SALIVARY GLANDS MARRED"/>
    <property type="match status" value="1"/>
</dbReference>
<reference evidence="1" key="1">
    <citation type="submission" date="2021-05" db="EMBL/GenBank/DDBJ databases">
        <authorList>
            <person name="Alioto T."/>
            <person name="Alioto T."/>
            <person name="Gomez Garrido J."/>
        </authorList>
    </citation>
    <scope>NUCLEOTIDE SEQUENCE</scope>
</reference>
<dbReference type="AlphaFoldDB" id="A0A8D8VCL0"/>
<dbReference type="EMBL" id="HBUF01363041">
    <property type="protein sequence ID" value="CAG6721988.1"/>
    <property type="molecule type" value="Transcribed_RNA"/>
</dbReference>
<proteinExistence type="predicted"/>
<accession>A0A8D8VCL0</accession>
<organism evidence="1">
    <name type="scientific">Cacopsylla melanoneura</name>
    <dbReference type="NCBI Taxonomy" id="428564"/>
    <lineage>
        <taxon>Eukaryota</taxon>
        <taxon>Metazoa</taxon>
        <taxon>Ecdysozoa</taxon>
        <taxon>Arthropoda</taxon>
        <taxon>Hexapoda</taxon>
        <taxon>Insecta</taxon>
        <taxon>Pterygota</taxon>
        <taxon>Neoptera</taxon>
        <taxon>Paraneoptera</taxon>
        <taxon>Hemiptera</taxon>
        <taxon>Sternorrhyncha</taxon>
        <taxon>Psylloidea</taxon>
        <taxon>Psyllidae</taxon>
        <taxon>Psyllinae</taxon>
        <taxon>Cacopsylla</taxon>
    </lineage>
</organism>
<sequence length="196" mass="23087">MYNEMSSSPDTDRFKTNELALRVQKKLASKMSNKSMVKMYIDDRSGHLLDNLYRVIKTYTNNKKQSEKIIKSVIKIIIKSSLLIRNKQLSEQELSTCETIKTKLQSLMMSFISFYEVDFSYDFSYLNKQLTQIRTLLVTLLSKHMQPKNVQKLENLFVFFNNKQFLDTIFNKKNEIYRPYMTTIVTDLNVLLDGNS</sequence>
<protein>
    <submittedName>
        <fullName evidence="1">Tumor necrosis factor alpha-induced protein 8-like protein 1</fullName>
    </submittedName>
</protein>
<dbReference type="Gene3D" id="1.20.1440.160">
    <property type="entry name" value="Tumor necrosis factor alpha-induced protein 8-like"/>
    <property type="match status" value="1"/>
</dbReference>
<dbReference type="FunFam" id="1.20.1440.160:FF:000001">
    <property type="entry name" value="Tumor necrosis factor alpha-induced protein 8-like 1"/>
    <property type="match status" value="1"/>
</dbReference>
<dbReference type="PANTHER" id="PTHR12757">
    <property type="entry name" value="TUMOR NECROSIS FACTOR INDUCED PROTEIN"/>
    <property type="match status" value="1"/>
</dbReference>
<dbReference type="Pfam" id="PF05527">
    <property type="entry name" value="TNFAIP8"/>
    <property type="match status" value="1"/>
</dbReference>
<evidence type="ECO:0000313" key="1">
    <source>
        <dbReference type="EMBL" id="CAG6721988.1"/>
    </source>
</evidence>